<comment type="caution">
    <text evidence="2">The sequence shown here is derived from an EMBL/GenBank/DDBJ whole genome shotgun (WGS) entry which is preliminary data.</text>
</comment>
<name>A0A9D1K1M5_9FIRM</name>
<dbReference type="EMBL" id="DVJP01000072">
    <property type="protein sequence ID" value="HIS77273.1"/>
    <property type="molecule type" value="Genomic_DNA"/>
</dbReference>
<dbReference type="SUPFAM" id="SSF52540">
    <property type="entry name" value="P-loop containing nucleoside triphosphate hydrolases"/>
    <property type="match status" value="1"/>
</dbReference>
<dbReference type="PANTHER" id="PTHR13748">
    <property type="entry name" value="COBW-RELATED"/>
    <property type="match status" value="1"/>
</dbReference>
<organism evidence="2 3">
    <name type="scientific">Candidatus Merdivicinus excrementipullorum</name>
    <dbReference type="NCBI Taxonomy" id="2840867"/>
    <lineage>
        <taxon>Bacteria</taxon>
        <taxon>Bacillati</taxon>
        <taxon>Bacillota</taxon>
        <taxon>Clostridia</taxon>
        <taxon>Eubacteriales</taxon>
        <taxon>Oscillospiraceae</taxon>
        <taxon>Oscillospiraceae incertae sedis</taxon>
        <taxon>Candidatus Merdivicinus</taxon>
    </lineage>
</organism>
<proteinExistence type="predicted"/>
<evidence type="ECO:0000313" key="3">
    <source>
        <dbReference type="Proteomes" id="UP000824002"/>
    </source>
</evidence>
<evidence type="ECO:0000313" key="2">
    <source>
        <dbReference type="EMBL" id="HIS77273.1"/>
    </source>
</evidence>
<dbReference type="GO" id="GO:0005737">
    <property type="term" value="C:cytoplasm"/>
    <property type="evidence" value="ECO:0007669"/>
    <property type="project" value="TreeGrafter"/>
</dbReference>
<dbReference type="InterPro" id="IPR027417">
    <property type="entry name" value="P-loop_NTPase"/>
</dbReference>
<dbReference type="Pfam" id="PF02492">
    <property type="entry name" value="cobW"/>
    <property type="match status" value="1"/>
</dbReference>
<dbReference type="InterPro" id="IPR003495">
    <property type="entry name" value="CobW/HypB/UreG_nucleotide-bd"/>
</dbReference>
<protein>
    <submittedName>
        <fullName evidence="2">GTP-binding protein</fullName>
    </submittedName>
</protein>
<evidence type="ECO:0000259" key="1">
    <source>
        <dbReference type="Pfam" id="PF02492"/>
    </source>
</evidence>
<dbReference type="Proteomes" id="UP000824002">
    <property type="component" value="Unassembled WGS sequence"/>
</dbReference>
<dbReference type="CDD" id="cd03112">
    <property type="entry name" value="CobW-like"/>
    <property type="match status" value="1"/>
</dbReference>
<gene>
    <name evidence="2" type="ORF">IAB51_10795</name>
</gene>
<dbReference type="InterPro" id="IPR051316">
    <property type="entry name" value="Zinc-reg_GTPase_activator"/>
</dbReference>
<feature type="domain" description="CobW/HypB/UreG nucleotide-binding" evidence="1">
    <location>
        <begin position="5"/>
        <end position="177"/>
    </location>
</feature>
<reference evidence="2" key="2">
    <citation type="journal article" date="2021" name="PeerJ">
        <title>Extensive microbial diversity within the chicken gut microbiome revealed by metagenomics and culture.</title>
        <authorList>
            <person name="Gilroy R."/>
            <person name="Ravi A."/>
            <person name="Getino M."/>
            <person name="Pursley I."/>
            <person name="Horton D.L."/>
            <person name="Alikhan N.F."/>
            <person name="Baker D."/>
            <person name="Gharbi K."/>
            <person name="Hall N."/>
            <person name="Watson M."/>
            <person name="Adriaenssens E.M."/>
            <person name="Foster-Nyarko E."/>
            <person name="Jarju S."/>
            <person name="Secka A."/>
            <person name="Antonio M."/>
            <person name="Oren A."/>
            <person name="Chaudhuri R.R."/>
            <person name="La Ragione R."/>
            <person name="Hildebrand F."/>
            <person name="Pallen M.J."/>
        </authorList>
    </citation>
    <scope>NUCLEOTIDE SEQUENCE</scope>
    <source>
        <strain evidence="2">CHK199-13235</strain>
    </source>
</reference>
<reference evidence="2" key="1">
    <citation type="submission" date="2020-10" db="EMBL/GenBank/DDBJ databases">
        <authorList>
            <person name="Gilroy R."/>
        </authorList>
    </citation>
    <scope>NUCLEOTIDE SEQUENCE</scope>
    <source>
        <strain evidence="2">CHK199-13235</strain>
    </source>
</reference>
<accession>A0A9D1K1M5</accession>
<sequence>MSRLYLITGFLGAGKTTFLKNFIRLFAGEKIQLIVNEFGQEGVDGVLLADLGAYLQEISGGSVFCSCRLDQFEKVLRQSADVAADVILVEASGLSDPTGVRKLFSQTDRFPHIDYRGAVCLIDAVRFPKLYATARTCQKQLAASDLAVVNKTDRASKEQLSETLTLIRGQRPDMPVIQTSFGAVDAGILDTLAKAQALPAGDMPLTADLTLRKLLVTIDPSIPPYDLQKFIEMFSEVTFRVKGFIQTSQGMYLADCVGNVVSLSPYEGEVPEGKAGRLVVLSGAGMPVAKRVREAAAWYPAYILDIS</sequence>
<dbReference type="AlphaFoldDB" id="A0A9D1K1M5"/>
<dbReference type="PANTHER" id="PTHR13748:SF62">
    <property type="entry name" value="COBW DOMAIN-CONTAINING PROTEIN"/>
    <property type="match status" value="1"/>
</dbReference>
<dbReference type="Gene3D" id="3.40.50.300">
    <property type="entry name" value="P-loop containing nucleotide triphosphate hydrolases"/>
    <property type="match status" value="1"/>
</dbReference>